<keyword evidence="1" id="KW-0378">Hydrolase</keyword>
<evidence type="ECO:0000313" key="4">
    <source>
        <dbReference type="EMBL" id="MDQ0289557.1"/>
    </source>
</evidence>
<evidence type="ECO:0000256" key="1">
    <source>
        <dbReference type="ARBA" id="ARBA00022801"/>
    </source>
</evidence>
<feature type="chain" id="PRO_5042039736" description="CBM6 domain-containing protein" evidence="2">
    <location>
        <begin position="20"/>
        <end position="980"/>
    </location>
</feature>
<dbReference type="AlphaFoldDB" id="A0AAE4APL9"/>
<dbReference type="InterPro" id="IPR049366">
    <property type="entry name" value="RGL11_C"/>
</dbReference>
<keyword evidence="5" id="KW-1185">Reference proteome</keyword>
<dbReference type="SUPFAM" id="SSF69318">
    <property type="entry name" value="Integrin alpha N-terminal domain"/>
    <property type="match status" value="1"/>
</dbReference>
<dbReference type="Pfam" id="PF21348">
    <property type="entry name" value="RGL11_C"/>
    <property type="match status" value="1"/>
</dbReference>
<dbReference type="Proteomes" id="UP001238163">
    <property type="component" value="Unassembled WGS sequence"/>
</dbReference>
<dbReference type="InterPro" id="IPR028994">
    <property type="entry name" value="Integrin_alpha_N"/>
</dbReference>
<dbReference type="GO" id="GO:0016798">
    <property type="term" value="F:hydrolase activity, acting on glycosyl bonds"/>
    <property type="evidence" value="ECO:0007669"/>
    <property type="project" value="InterPro"/>
</dbReference>
<dbReference type="CDD" id="cd02795">
    <property type="entry name" value="CBM6-CBM35-CBM36_like"/>
    <property type="match status" value="1"/>
</dbReference>
<evidence type="ECO:0000259" key="3">
    <source>
        <dbReference type="PROSITE" id="PS51175"/>
    </source>
</evidence>
<dbReference type="InterPro" id="IPR008979">
    <property type="entry name" value="Galactose-bd-like_sf"/>
</dbReference>
<gene>
    <name evidence="4" type="ORF">J3R75_001664</name>
</gene>
<dbReference type="GO" id="GO:0030246">
    <property type="term" value="F:carbohydrate binding"/>
    <property type="evidence" value="ECO:0007669"/>
    <property type="project" value="InterPro"/>
</dbReference>
<dbReference type="InterPro" id="IPR013783">
    <property type="entry name" value="Ig-like_fold"/>
</dbReference>
<dbReference type="Gene3D" id="2.130.10.130">
    <property type="entry name" value="Integrin alpha, N-terminal"/>
    <property type="match status" value="1"/>
</dbReference>
<sequence>MRSCLAIAALSTTMFFAQAQDAAPLRVDNADFEAGQVGARPDQWTWWHRENIGSATLVEEARNGRLALRIVAAGKDDWAFSGGPRNDVTPGTDYAIKVWYKGEKTGSVSVQAVGHKDGKFVTWSVGETRSPKPSVDWAEATGYFTVPESINQIVIRVVGRGDTDVIIDDIRVVPEQAPVIPPSPKIEGFAKARVGEQFARCAVGQMVDGAMYLSWRLLADDAPDCAFDVFRVVDGKSSKLNTTPIRQTCDWLDDAPVAGASYAVAVSGSAAAPAPVEILPLDEGSALNCKIFKLSDPEASAFKVGIGDLNGDGVYDYVVMHPGSVVDPWHVYWKKSTKTFKLDAFLSDGTLLWTFDRGWSIEQGIWYSPFIVGDLTGDGRAEVALKAAGEGDQRDEEGKVTTGEEWLLILDGMTGKEIARAPWPSRDDFDSYNYASRNQIVIAYLDGKTPCVVPLRGTYTRMTAEAWQLKDGKLEALWRYDNHDRPRTYRGQGAHTAHAVDIDDDGRDEIILGSVVLDDNGDPLWTTGKGHPDAMYYGEIIPQRPGMEIAYIIETGQRVDGGINVVDARTGEFVWKLQQPTKHVHGGGVCADLDPIHPGVEVGGTDADGHKLTENRWLFSADGQTLLKKGTEMPYGFGVSVAYWDGDLQKELVRAKILKHDGGEVGSRVAGRFVLAADVFGDWREEILTSQNGEFRIYSTDIPAMDRRVCLMQDISYRMRVGSNAMGYTSGVLLSKLPSAHSPNLNLTVQREVNLCNLRVVVTAPMQEGLAGTLHLDPIAGVNLPTTPIPVKLAAAGCMVENIPLQVEGGVRAKLTARLVLADGRVLRGQSFLNVNDSNVLKDAFFAEAEAFVAQSGGEVQIRDDKRGVQGKAFSHWDAQGHALTWAIKVPEAGRYQLVVRYSSSAGAQRSIRVNDQDLGSFHFFGTGGFGDLESDWDHFYCVRNGQPVILDLPAGEQRIQMVNEDGKGNNLDYVALIKK</sequence>
<feature type="domain" description="CBM6" evidence="3">
    <location>
        <begin position="845"/>
        <end position="978"/>
    </location>
</feature>
<dbReference type="InterPro" id="IPR003305">
    <property type="entry name" value="CenC_carb-bd"/>
</dbReference>
<proteinExistence type="predicted"/>
<comment type="caution">
    <text evidence="4">The sequence shown here is derived from an EMBL/GenBank/DDBJ whole genome shotgun (WGS) entry which is preliminary data.</text>
</comment>
<evidence type="ECO:0000313" key="5">
    <source>
        <dbReference type="Proteomes" id="UP001238163"/>
    </source>
</evidence>
<reference evidence="4" key="1">
    <citation type="submission" date="2023-07" db="EMBL/GenBank/DDBJ databases">
        <title>Genomic Encyclopedia of Type Strains, Phase IV (KMG-IV): sequencing the most valuable type-strain genomes for metagenomic binning, comparative biology and taxonomic classification.</title>
        <authorList>
            <person name="Goeker M."/>
        </authorList>
    </citation>
    <scope>NUCLEOTIDE SEQUENCE</scope>
    <source>
        <strain evidence="4">DSM 24202</strain>
    </source>
</reference>
<name>A0AAE4APL9_9BACT</name>
<evidence type="ECO:0000256" key="2">
    <source>
        <dbReference type="SAM" id="SignalP"/>
    </source>
</evidence>
<dbReference type="PROSITE" id="PS51175">
    <property type="entry name" value="CBM6"/>
    <property type="match status" value="1"/>
</dbReference>
<organism evidence="4 5">
    <name type="scientific">Oligosphaera ethanolica</name>
    <dbReference type="NCBI Taxonomy" id="760260"/>
    <lineage>
        <taxon>Bacteria</taxon>
        <taxon>Pseudomonadati</taxon>
        <taxon>Lentisphaerota</taxon>
        <taxon>Oligosphaeria</taxon>
        <taxon>Oligosphaerales</taxon>
        <taxon>Oligosphaeraceae</taxon>
        <taxon>Oligosphaera</taxon>
    </lineage>
</organism>
<dbReference type="SUPFAM" id="SSF49785">
    <property type="entry name" value="Galactose-binding domain-like"/>
    <property type="match status" value="2"/>
</dbReference>
<accession>A0AAE4APL9</accession>
<dbReference type="RefSeq" id="WP_307261001.1">
    <property type="nucleotide sequence ID" value="NZ_JAUSVL010000001.1"/>
</dbReference>
<dbReference type="InterPro" id="IPR034641">
    <property type="entry name" value="RGL11"/>
</dbReference>
<dbReference type="Pfam" id="PF02018">
    <property type="entry name" value="CBM_4_9"/>
    <property type="match status" value="1"/>
</dbReference>
<protein>
    <recommendedName>
        <fullName evidence="3">CBM6 domain-containing protein</fullName>
    </recommendedName>
</protein>
<dbReference type="Pfam" id="PF18370">
    <property type="entry name" value="RGI_lyase"/>
    <property type="match status" value="1"/>
</dbReference>
<feature type="signal peptide" evidence="2">
    <location>
        <begin position="1"/>
        <end position="19"/>
    </location>
</feature>
<dbReference type="Gene3D" id="2.60.40.10">
    <property type="entry name" value="Immunoglobulins"/>
    <property type="match status" value="1"/>
</dbReference>
<dbReference type="EMBL" id="JAUSVL010000001">
    <property type="protein sequence ID" value="MDQ0289557.1"/>
    <property type="molecule type" value="Genomic_DNA"/>
</dbReference>
<keyword evidence="2" id="KW-0732">Signal</keyword>
<dbReference type="PANTHER" id="PTHR43118:SF1">
    <property type="entry name" value="RHAMNOGALACTURONAN LYASE (EUROFUNG)"/>
    <property type="match status" value="1"/>
</dbReference>
<dbReference type="InterPro" id="IPR005084">
    <property type="entry name" value="CBM6"/>
</dbReference>
<dbReference type="PANTHER" id="PTHR43118">
    <property type="entry name" value="RHAMNOGALACTURONAN LYASE (EUROFUNG)"/>
    <property type="match status" value="1"/>
</dbReference>
<dbReference type="InterPro" id="IPR041624">
    <property type="entry name" value="RGI_lyase"/>
</dbReference>
<dbReference type="Gene3D" id="2.60.120.260">
    <property type="entry name" value="Galactose-binding domain-like"/>
    <property type="match status" value="2"/>
</dbReference>